<keyword evidence="1" id="KW-1133">Transmembrane helix</keyword>
<organism evidence="2 3">
    <name type="scientific">Micromonospora rifamycinica</name>
    <dbReference type="NCBI Taxonomy" id="291594"/>
    <lineage>
        <taxon>Bacteria</taxon>
        <taxon>Bacillati</taxon>
        <taxon>Actinomycetota</taxon>
        <taxon>Actinomycetes</taxon>
        <taxon>Micromonosporales</taxon>
        <taxon>Micromonosporaceae</taxon>
        <taxon>Micromonospora</taxon>
    </lineage>
</organism>
<accession>A0A1C5KF16</accession>
<evidence type="ECO:0000313" key="3">
    <source>
        <dbReference type="Proteomes" id="UP000198226"/>
    </source>
</evidence>
<feature type="transmembrane region" description="Helical" evidence="1">
    <location>
        <begin position="48"/>
        <end position="66"/>
    </location>
</feature>
<evidence type="ECO:0000256" key="1">
    <source>
        <dbReference type="SAM" id="Phobius"/>
    </source>
</evidence>
<dbReference type="Proteomes" id="UP000198226">
    <property type="component" value="Chromosome I"/>
</dbReference>
<evidence type="ECO:0000313" key="2">
    <source>
        <dbReference type="EMBL" id="SCG81360.1"/>
    </source>
</evidence>
<keyword evidence="1" id="KW-0812">Transmembrane</keyword>
<sequence>MVTPGEVIVNKPYCYCLASFGVTCDSAGMDLPPLADATSPADIPGVRLLGLVVGGLLLLAAIRAMFGRR</sequence>
<proteinExistence type="predicted"/>
<reference evidence="3" key="1">
    <citation type="submission" date="2016-06" db="EMBL/GenBank/DDBJ databases">
        <authorList>
            <person name="Varghese N."/>
            <person name="Submissions Spin"/>
        </authorList>
    </citation>
    <scope>NUCLEOTIDE SEQUENCE [LARGE SCALE GENOMIC DNA]</scope>
    <source>
        <strain evidence="3">DSM 44983</strain>
    </source>
</reference>
<protein>
    <submittedName>
        <fullName evidence="2">Uncharacterized protein</fullName>
    </submittedName>
</protein>
<dbReference type="EMBL" id="LT607752">
    <property type="protein sequence ID" value="SCG81360.1"/>
    <property type="molecule type" value="Genomic_DNA"/>
</dbReference>
<keyword evidence="1" id="KW-0472">Membrane</keyword>
<gene>
    <name evidence="2" type="ORF">GA0070623_5738</name>
</gene>
<keyword evidence="3" id="KW-1185">Reference proteome</keyword>
<name>A0A1C5KF16_9ACTN</name>
<dbReference type="AlphaFoldDB" id="A0A1C5KF16"/>